<reference evidence="1 2" key="1">
    <citation type="submission" date="2017-06" db="EMBL/GenBank/DDBJ databases">
        <title>Genome sequence of Lactobacillus plantarum subsp. plantarum strain SRCM101258.</title>
        <authorList>
            <person name="Cho S.H."/>
        </authorList>
    </citation>
    <scope>NUCLEOTIDE SEQUENCE [LARGE SCALE GENOMIC DNA]</scope>
    <source>
        <strain evidence="1 2">SRCM101258</strain>
    </source>
</reference>
<gene>
    <name evidence="1" type="ORF">S101258_01105</name>
</gene>
<proteinExistence type="predicted"/>
<dbReference type="Proteomes" id="UP000236990">
    <property type="component" value="Unassembled WGS sequence"/>
</dbReference>
<evidence type="ECO:0000313" key="2">
    <source>
        <dbReference type="Proteomes" id="UP000236990"/>
    </source>
</evidence>
<accession>A0A2S3U7A7</accession>
<dbReference type="EMBL" id="NKCZ01000086">
    <property type="protein sequence ID" value="POD87029.1"/>
    <property type="molecule type" value="Genomic_DNA"/>
</dbReference>
<dbReference type="AlphaFoldDB" id="A0A2S3U7A7"/>
<sequence length="77" mass="8434">MPHQSAVLTRASTYAYAHYGIWQPIQELSESVQAAPVARRPVLRVTATSSSRQVAQQNVQAFNVAIKANLTGLKIIE</sequence>
<evidence type="ECO:0000313" key="1">
    <source>
        <dbReference type="EMBL" id="POD87029.1"/>
    </source>
</evidence>
<name>A0A2S3U7A7_LACPN</name>
<organism evidence="1 2">
    <name type="scientific">Lactiplantibacillus plantarum subsp. plantarum</name>
    <dbReference type="NCBI Taxonomy" id="337330"/>
    <lineage>
        <taxon>Bacteria</taxon>
        <taxon>Bacillati</taxon>
        <taxon>Bacillota</taxon>
        <taxon>Bacilli</taxon>
        <taxon>Lactobacillales</taxon>
        <taxon>Lactobacillaceae</taxon>
        <taxon>Lactiplantibacillus</taxon>
    </lineage>
</organism>
<comment type="caution">
    <text evidence="1">The sequence shown here is derived from an EMBL/GenBank/DDBJ whole genome shotgun (WGS) entry which is preliminary data.</text>
</comment>
<protein>
    <submittedName>
        <fullName evidence="1">Uncharacterized protein</fullName>
    </submittedName>
</protein>